<dbReference type="GO" id="GO:0016887">
    <property type="term" value="F:ATP hydrolysis activity"/>
    <property type="evidence" value="ECO:0007669"/>
    <property type="project" value="TreeGrafter"/>
</dbReference>
<gene>
    <name evidence="9" type="ORF">FIBRA_00505</name>
</gene>
<feature type="region of interest" description="Disordered" evidence="6">
    <location>
        <begin position="399"/>
        <end position="426"/>
    </location>
</feature>
<reference evidence="9 10" key="1">
    <citation type="journal article" date="2012" name="Appl. Environ. Microbiol.">
        <title>Short-read sequencing for genomic analysis of the brown rot fungus Fibroporia radiculosa.</title>
        <authorList>
            <person name="Tang J.D."/>
            <person name="Perkins A.D."/>
            <person name="Sonstegard T.S."/>
            <person name="Schroeder S.G."/>
            <person name="Burgess S.C."/>
            <person name="Diehl S.V."/>
        </authorList>
    </citation>
    <scope>NUCLEOTIDE SEQUENCE [LARGE SCALE GENOMIC DNA]</scope>
    <source>
        <strain evidence="9 10">TFFH 294</strain>
    </source>
</reference>
<evidence type="ECO:0000313" key="10">
    <source>
        <dbReference type="Proteomes" id="UP000006352"/>
    </source>
</evidence>
<keyword evidence="4" id="KW-0067">ATP-binding</keyword>
<feature type="region of interest" description="Disordered" evidence="6">
    <location>
        <begin position="459"/>
        <end position="480"/>
    </location>
</feature>
<dbReference type="STRING" id="599839.J4I7Z2"/>
<dbReference type="GO" id="GO:0000785">
    <property type="term" value="C:chromatin"/>
    <property type="evidence" value="ECO:0007669"/>
    <property type="project" value="TreeGrafter"/>
</dbReference>
<dbReference type="Gene3D" id="3.40.50.10810">
    <property type="entry name" value="Tandem AAA-ATPase domain"/>
    <property type="match status" value="1"/>
</dbReference>
<dbReference type="Gene3D" id="3.40.50.300">
    <property type="entry name" value="P-loop containing nucleotide triphosphate hydrolases"/>
    <property type="match status" value="1"/>
</dbReference>
<feature type="region of interest" description="Disordered" evidence="6">
    <location>
        <begin position="667"/>
        <end position="688"/>
    </location>
</feature>
<feature type="compositionally biased region" description="Basic residues" evidence="6">
    <location>
        <begin position="1483"/>
        <end position="1494"/>
    </location>
</feature>
<organism evidence="9 10">
    <name type="scientific">Fibroporia radiculosa</name>
    <dbReference type="NCBI Taxonomy" id="599839"/>
    <lineage>
        <taxon>Eukaryota</taxon>
        <taxon>Fungi</taxon>
        <taxon>Dikarya</taxon>
        <taxon>Basidiomycota</taxon>
        <taxon>Agaricomycotina</taxon>
        <taxon>Agaricomycetes</taxon>
        <taxon>Polyporales</taxon>
        <taxon>Fibroporiaceae</taxon>
        <taxon>Fibroporia</taxon>
    </lineage>
</organism>
<evidence type="ECO:0008006" key="11">
    <source>
        <dbReference type="Google" id="ProtNLM"/>
    </source>
</evidence>
<feature type="region of interest" description="Disordered" evidence="6">
    <location>
        <begin position="1650"/>
        <end position="1756"/>
    </location>
</feature>
<dbReference type="InterPro" id="IPR001650">
    <property type="entry name" value="Helicase_C-like"/>
</dbReference>
<dbReference type="InterPro" id="IPR016197">
    <property type="entry name" value="Chromo-like_dom_sf"/>
</dbReference>
<keyword evidence="3" id="KW-0378">Hydrolase</keyword>
<dbReference type="FunCoup" id="J4I7Z2">
    <property type="interactions" value="18"/>
</dbReference>
<keyword evidence="2" id="KW-0547">Nucleotide-binding</keyword>
<feature type="compositionally biased region" description="Acidic residues" evidence="6">
    <location>
        <begin position="269"/>
        <end position="285"/>
    </location>
</feature>
<dbReference type="GeneID" id="24093417"/>
<feature type="compositionally biased region" description="Basic and acidic residues" evidence="6">
    <location>
        <begin position="402"/>
        <end position="425"/>
    </location>
</feature>
<dbReference type="OrthoDB" id="5857104at2759"/>
<feature type="compositionally biased region" description="Polar residues" evidence="6">
    <location>
        <begin position="1"/>
        <end position="36"/>
    </location>
</feature>
<keyword evidence="10" id="KW-1185">Reference proteome</keyword>
<evidence type="ECO:0000256" key="3">
    <source>
        <dbReference type="ARBA" id="ARBA00022801"/>
    </source>
</evidence>
<evidence type="ECO:0000256" key="2">
    <source>
        <dbReference type="ARBA" id="ARBA00022741"/>
    </source>
</evidence>
<dbReference type="InterPro" id="IPR014001">
    <property type="entry name" value="Helicase_ATP-bd"/>
</dbReference>
<evidence type="ECO:0000256" key="5">
    <source>
        <dbReference type="ARBA" id="ARBA00023242"/>
    </source>
</evidence>
<dbReference type="SUPFAM" id="SSF54160">
    <property type="entry name" value="Chromo domain-like"/>
    <property type="match status" value="1"/>
</dbReference>
<sequence length="1825" mass="204741">MSTTSTNHPQSSSPAQNLDPPTTDVSCSSNPPTTLKPSEALFVAAKPTHSHFGPSLLTEQRFYIEVPSLTEDQKSQYKADFGRSTMGASDDEFDNQELVSVIGDLEEGGILYYFAKFSDGIAHKFPADEFAKGHADLVEQYKNSKKAGTLLPFDPSAHYIHPKSRVKMAIKFNTRVSRNRRVRRASSNSDELAMDVDSESDTAISSVPPRRGHPRAAAAGAKKKMKSSIQDYFPPATNSDDDSDVHEAAAPVRRSLRTRATRATVAHDADDDEYDDEVQEMSSDEFEGRRALRNAKKIVRGKTSRPAYGRFRVIADMELDEQEKPANELLADLMSKKGRRKKDVEDDEKNEQEQLEDLGGWVRCLKCPLAAHWGCLAKTQREEILRAALDKDKSEWLAQMAKSRESGDEQPSDSRTKPEPRRRADLNPWQTTEFICGSCMKGGICMYCKEVAIQPDRSQLANVEDKPQERRGTPEAAGSGVDVEMVDGTSVALMPALKGNGIDDDIPDELIYRCITCKRLAHYAHLPIPPGDSMPSDNVSAIELAEFYQNDNNWQCADCASYTYAVEHILAWRPFPENAIESPRPAMQPVNYKMMLPREYLIKWVDRSYRRTSWVPHGWLLATNTAKLKNFLQGGSKITLLPEPASDATAGESNGVDSMVYEVGGEVSRDTSVKPDSGPTSSLQANPDAERKIPPAWMTADRILDVLLAYPKRRIGKRKQKYVKHRGKKAYGVESEDDDEKSEDPEVAQVHRELEDVRRLGKQPSDDLTETVEEYEDRTRHILSPDEIGRVVWVLFKWGDLGYEDASWDAPLREGEPGYASFQNAFYRFLAARKVTIRHLSAQDQKDFDKRPKNAWRKQAFDYENQPKLGQNPQLKLMPFQVDGVNWLCSNWVEHQHCILADEMGLGKTVQIATFIGSLKGHQVYPCLVVVPNSTITNWVREFERWAPKLRVVPFYGEAKAREIIKRYELFHQYPEEGTTGAKFHVLVTTYEMITNPKEFAPVFKKILRWEVLVVDEGQRLKSDASLLFRKLKELNTIHRIIMTGTPLNNNIRELFTLMNFLDPGEWADLDALAREYEVLSDDSVKELHMRLRPYFLRRLKVEVLQLPPKNEVIVPVSMTPLQREVYRSLLSKNLNVLRNLVQGSMGAKVNAAVSKTNMNNLLMQLRKCLQHPYLVSEEIEPKGLPPSESHAKLIDASAKLLLLKILLPKLRERGHRVLLFSQFSIALDIIEDFLIGEGIKYLRLDGSTKQIDRQKGMDEFNKPDSDVFVYLLTTRAGGVGINLWTADTVIIFDPDFNPHQDLQAIARAHRYGQEKTCLVFKLMIMQTGKKKLVLDHLIVQKMDDSDGSKEDVQSILMFGAQALFDEGQELEERQIQYSENDVDKLIERTEQEGDQPGPEAETSTAFSFAKIWSADKDVMEEIVEDPAENQIDSWAQTLERIATKRSTEQVQEATGRGVRRRAAAVFPQQTLDIDDTPDKGQKASRRKGKKSKSHVSDDSDVYAVSASESDTGISATASVVPDDHNSILPPSSPPLALQARLHHVRPPPITQDVSISSAFGGDTRISQPLPPILNTADPICGLCGGQHGDTPCYMTNSSENLVQYRRMLLFHAGDEPLEERRAAIQAIDETLHKRGLLNLVLGQPLHIVEHPAKSNDPPPPKRQKKNHSATPVPTRPSAPPTQTVLRGTQFGIPSSSKDVDAQFGPSRSGAKPDKSQPAAFVVPMTNSAPVASTSKRAQSSDSEKLPQKKKMRDEGQTPCLVCGRTPHHLVKDCPVVVQGPKSIKRAMRELKDDPAQEATLNVLQKILVKQQRQALARDGVDSRD</sequence>
<dbReference type="PANTHER" id="PTHR45623">
    <property type="entry name" value="CHROMODOMAIN-HELICASE-DNA-BINDING PROTEIN 3-RELATED-RELATED"/>
    <property type="match status" value="1"/>
</dbReference>
<dbReference type="GO" id="GO:0005634">
    <property type="term" value="C:nucleus"/>
    <property type="evidence" value="ECO:0007669"/>
    <property type="project" value="UniProtKB-SubCell"/>
</dbReference>
<evidence type="ECO:0000313" key="9">
    <source>
        <dbReference type="EMBL" id="CCL98506.1"/>
    </source>
</evidence>
<evidence type="ECO:0000259" key="8">
    <source>
        <dbReference type="PROSITE" id="PS51194"/>
    </source>
</evidence>
<dbReference type="SMART" id="SM00490">
    <property type="entry name" value="HELICc"/>
    <property type="match status" value="1"/>
</dbReference>
<dbReference type="Pfam" id="PF00176">
    <property type="entry name" value="SNF2-rel_dom"/>
    <property type="match status" value="1"/>
</dbReference>
<accession>J4I7Z2</accession>
<dbReference type="PANTHER" id="PTHR45623:SF17">
    <property type="entry name" value="CHROMODOMAIN-HELICASE-DNA-BINDING PROTEIN 3-RELATED"/>
    <property type="match status" value="1"/>
</dbReference>
<keyword evidence="5" id="KW-0539">Nucleus</keyword>
<dbReference type="EMBL" id="HE796886">
    <property type="protein sequence ID" value="CCL98506.1"/>
    <property type="molecule type" value="Genomic_DNA"/>
</dbReference>
<evidence type="ECO:0000256" key="4">
    <source>
        <dbReference type="ARBA" id="ARBA00022840"/>
    </source>
</evidence>
<feature type="compositionally biased region" description="Polar residues" evidence="6">
    <location>
        <begin position="1725"/>
        <end position="1741"/>
    </location>
</feature>
<dbReference type="GO" id="GO:0140658">
    <property type="term" value="F:ATP-dependent chromatin remodeler activity"/>
    <property type="evidence" value="ECO:0007669"/>
    <property type="project" value="TreeGrafter"/>
</dbReference>
<dbReference type="SMART" id="SM00487">
    <property type="entry name" value="DEXDc"/>
    <property type="match status" value="1"/>
</dbReference>
<dbReference type="SUPFAM" id="SSF52540">
    <property type="entry name" value="P-loop containing nucleoside triphosphate hydrolases"/>
    <property type="match status" value="2"/>
</dbReference>
<feature type="compositionally biased region" description="Polar residues" evidence="6">
    <location>
        <begin position="1681"/>
        <end position="1697"/>
    </location>
</feature>
<evidence type="ECO:0000256" key="6">
    <source>
        <dbReference type="SAM" id="MobiDB-lite"/>
    </source>
</evidence>
<dbReference type="GO" id="GO:0005524">
    <property type="term" value="F:ATP binding"/>
    <property type="evidence" value="ECO:0007669"/>
    <property type="project" value="UniProtKB-KW"/>
</dbReference>
<name>J4I7Z2_9APHY</name>
<feature type="domain" description="Helicase ATP-binding" evidence="7">
    <location>
        <begin position="889"/>
        <end position="1065"/>
    </location>
</feature>
<feature type="region of interest" description="Disordered" evidence="6">
    <location>
        <begin position="1"/>
        <end position="38"/>
    </location>
</feature>
<proteinExistence type="predicted"/>
<dbReference type="GO" id="GO:0003677">
    <property type="term" value="F:DNA binding"/>
    <property type="evidence" value="ECO:0007669"/>
    <property type="project" value="TreeGrafter"/>
</dbReference>
<dbReference type="InterPro" id="IPR038718">
    <property type="entry name" value="SNF2-like_sf"/>
</dbReference>
<dbReference type="InterPro" id="IPR000330">
    <property type="entry name" value="SNF2_N"/>
</dbReference>
<dbReference type="Proteomes" id="UP000006352">
    <property type="component" value="Unassembled WGS sequence"/>
</dbReference>
<dbReference type="InParanoid" id="J4I7Z2"/>
<feature type="region of interest" description="Disordered" evidence="6">
    <location>
        <begin position="181"/>
        <end position="287"/>
    </location>
</feature>
<feature type="compositionally biased region" description="Basic and acidic residues" evidence="6">
    <location>
        <begin position="463"/>
        <end position="473"/>
    </location>
</feature>
<feature type="compositionally biased region" description="Basic and acidic residues" evidence="6">
    <location>
        <begin position="1742"/>
        <end position="1756"/>
    </location>
</feature>
<feature type="region of interest" description="Disordered" evidence="6">
    <location>
        <begin position="1446"/>
        <end position="1509"/>
    </location>
</feature>
<dbReference type="PROSITE" id="PS51194">
    <property type="entry name" value="HELICASE_CTER"/>
    <property type="match status" value="1"/>
</dbReference>
<dbReference type="HOGENOM" id="CLU_001508_2_0_1"/>
<dbReference type="GO" id="GO:0042393">
    <property type="term" value="F:histone binding"/>
    <property type="evidence" value="ECO:0007669"/>
    <property type="project" value="TreeGrafter"/>
</dbReference>
<dbReference type="Pfam" id="PF00271">
    <property type="entry name" value="Helicase_C"/>
    <property type="match status" value="1"/>
</dbReference>
<dbReference type="CDD" id="cd18793">
    <property type="entry name" value="SF2_C_SNF"/>
    <property type="match status" value="1"/>
</dbReference>
<dbReference type="InterPro" id="IPR049730">
    <property type="entry name" value="SNF2/RAD54-like_C"/>
</dbReference>
<evidence type="ECO:0000256" key="1">
    <source>
        <dbReference type="ARBA" id="ARBA00004123"/>
    </source>
</evidence>
<evidence type="ECO:0000259" key="7">
    <source>
        <dbReference type="PROSITE" id="PS51192"/>
    </source>
</evidence>
<protein>
    <recommendedName>
        <fullName evidence="11">DNA helicase</fullName>
    </recommendedName>
</protein>
<feature type="domain" description="Helicase C-terminal" evidence="8">
    <location>
        <begin position="1203"/>
        <end position="1354"/>
    </location>
</feature>
<comment type="subcellular location">
    <subcellularLocation>
        <location evidence="1">Nucleus</location>
    </subcellularLocation>
</comment>
<dbReference type="PROSITE" id="PS51192">
    <property type="entry name" value="HELICASE_ATP_BIND_1"/>
    <property type="match status" value="1"/>
</dbReference>
<dbReference type="InterPro" id="IPR027417">
    <property type="entry name" value="P-loop_NTPase"/>
</dbReference>
<dbReference type="RefSeq" id="XP_012177789.1">
    <property type="nucleotide sequence ID" value="XM_012322399.1"/>
</dbReference>
<dbReference type="GO" id="GO:0003682">
    <property type="term" value="F:chromatin binding"/>
    <property type="evidence" value="ECO:0007669"/>
    <property type="project" value="TreeGrafter"/>
</dbReference>